<keyword evidence="2" id="KW-1185">Reference proteome</keyword>
<dbReference type="Proteomes" id="UP000252519">
    <property type="component" value="Unassembled WGS sequence"/>
</dbReference>
<organism evidence="1 2">
    <name type="scientific">Ancylostoma caninum</name>
    <name type="common">Dog hookworm</name>
    <dbReference type="NCBI Taxonomy" id="29170"/>
    <lineage>
        <taxon>Eukaryota</taxon>
        <taxon>Metazoa</taxon>
        <taxon>Ecdysozoa</taxon>
        <taxon>Nematoda</taxon>
        <taxon>Chromadorea</taxon>
        <taxon>Rhabditida</taxon>
        <taxon>Rhabditina</taxon>
        <taxon>Rhabditomorpha</taxon>
        <taxon>Strongyloidea</taxon>
        <taxon>Ancylostomatidae</taxon>
        <taxon>Ancylostomatinae</taxon>
        <taxon>Ancylostoma</taxon>
    </lineage>
</organism>
<dbReference type="EMBL" id="JOJR01000992">
    <property type="protein sequence ID" value="RCN32995.1"/>
    <property type="molecule type" value="Genomic_DNA"/>
</dbReference>
<accession>A0A368FQB1</accession>
<evidence type="ECO:0000313" key="1">
    <source>
        <dbReference type="EMBL" id="RCN32995.1"/>
    </source>
</evidence>
<sequence>LVKELNLGLDADQESVNASESKFCINSYNFKIQMISSFVSESESNDIPKQYSLITFDESVVTNVISTAHTDQFVAAFNDALNNFTNTDPATTLAAEAIQEAYKITIQPPSVIYVFTSHNFTRFPNTLLKQRLGTQGV</sequence>
<evidence type="ECO:0008006" key="3">
    <source>
        <dbReference type="Google" id="ProtNLM"/>
    </source>
</evidence>
<proteinExistence type="predicted"/>
<protein>
    <recommendedName>
        <fullName evidence="3">VWFA domain-containing protein</fullName>
    </recommendedName>
</protein>
<dbReference type="OrthoDB" id="5779730at2759"/>
<comment type="caution">
    <text evidence="1">The sequence shown here is derived from an EMBL/GenBank/DDBJ whole genome shotgun (WGS) entry which is preliminary data.</text>
</comment>
<name>A0A368FQB1_ANCCA</name>
<evidence type="ECO:0000313" key="2">
    <source>
        <dbReference type="Proteomes" id="UP000252519"/>
    </source>
</evidence>
<feature type="non-terminal residue" evidence="1">
    <location>
        <position position="1"/>
    </location>
</feature>
<reference evidence="1 2" key="1">
    <citation type="submission" date="2014-10" db="EMBL/GenBank/DDBJ databases">
        <title>Draft genome of the hookworm Ancylostoma caninum.</title>
        <authorList>
            <person name="Mitreva M."/>
        </authorList>
    </citation>
    <scope>NUCLEOTIDE SEQUENCE [LARGE SCALE GENOMIC DNA]</scope>
    <source>
        <strain evidence="1 2">Baltimore</strain>
    </source>
</reference>
<dbReference type="STRING" id="29170.A0A368FQB1"/>
<gene>
    <name evidence="1" type="ORF">ANCCAN_21188</name>
</gene>
<dbReference type="AlphaFoldDB" id="A0A368FQB1"/>